<dbReference type="SUPFAM" id="SSF56219">
    <property type="entry name" value="DNase I-like"/>
    <property type="match status" value="1"/>
</dbReference>
<dbReference type="Pfam" id="PF03372">
    <property type="entry name" value="Exo_endo_phos"/>
    <property type="match status" value="1"/>
</dbReference>
<dbReference type="EMBL" id="KQ965733">
    <property type="protein sequence ID" value="KXS21305.1"/>
    <property type="molecule type" value="Genomic_DNA"/>
</dbReference>
<evidence type="ECO:0000259" key="2">
    <source>
        <dbReference type="Pfam" id="PF03372"/>
    </source>
</evidence>
<dbReference type="GO" id="GO:0005737">
    <property type="term" value="C:cytoplasm"/>
    <property type="evidence" value="ECO:0007669"/>
    <property type="project" value="TreeGrafter"/>
</dbReference>
<evidence type="ECO:0000313" key="4">
    <source>
        <dbReference type="Proteomes" id="UP000070544"/>
    </source>
</evidence>
<protein>
    <recommendedName>
        <fullName evidence="2">Endonuclease/exonuclease/phosphatase domain-containing protein</fullName>
    </recommendedName>
</protein>
<reference evidence="3 4" key="1">
    <citation type="journal article" date="2015" name="Genome Biol. Evol.">
        <title>Phylogenomic analyses indicate that early fungi evolved digesting cell walls of algal ancestors of land plants.</title>
        <authorList>
            <person name="Chang Y."/>
            <person name="Wang S."/>
            <person name="Sekimoto S."/>
            <person name="Aerts A.L."/>
            <person name="Choi C."/>
            <person name="Clum A."/>
            <person name="LaButti K.M."/>
            <person name="Lindquist E.A."/>
            <person name="Yee Ngan C."/>
            <person name="Ohm R.A."/>
            <person name="Salamov A.A."/>
            <person name="Grigoriev I.V."/>
            <person name="Spatafora J.W."/>
            <person name="Berbee M.L."/>
        </authorList>
    </citation>
    <scope>NUCLEOTIDE SEQUENCE [LARGE SCALE GENOMIC DNA]</scope>
    <source>
        <strain evidence="3 4">JEL478</strain>
    </source>
</reference>
<dbReference type="GO" id="GO:0004767">
    <property type="term" value="F:sphingomyelin phosphodiesterase activity"/>
    <property type="evidence" value="ECO:0007669"/>
    <property type="project" value="InterPro"/>
</dbReference>
<dbReference type="PANTHER" id="PTHR16320:SF1">
    <property type="entry name" value="SPHINGOMYELINASE DDB_G0288017"/>
    <property type="match status" value="1"/>
</dbReference>
<gene>
    <name evidence="3" type="ORF">M427DRAFT_315925</name>
</gene>
<sequence length="394" mass="43906">MTTQTNVKLVTWNAFIRPPPIESRGGDYKDTRLQFWTQRWMNEYDVVCFQELFGSLSSRRASVLENARSFRPPFAHTAWIDPPPWTSRIATDGGLCVASKLPIIAKEQVIYPGGVMISERFCGKGALFVKIALPSTPANGSGRHLYLFITHLHADYTPTPPTTSEDQHLDVSIITGAPETAKSIYKNREKQLEALRDFIHECLNRHGYREETSNTSGDLALLVGDLNSDGLRSPDLNQTTNPEHGWQWRLVEHVLGSSPSNSGDAPRLSLTDIFFERYSVHPVTTLSLFHELPDERKVPADAWHPLSFTSEGSKPSITAPAPDPDEFKSLDYILRLRLSAEVPAASESQPLALIEPRANAFRITGDDRKAFPDLAQTPLVHCSDHAAVEVVIQC</sequence>
<comment type="similarity">
    <text evidence="1">Belongs to the neutral sphingomyelinase family.</text>
</comment>
<accession>A0A139AXY1</accession>
<organism evidence="3 4">
    <name type="scientific">Gonapodya prolifera (strain JEL478)</name>
    <name type="common">Monoblepharis prolifera</name>
    <dbReference type="NCBI Taxonomy" id="1344416"/>
    <lineage>
        <taxon>Eukaryota</taxon>
        <taxon>Fungi</taxon>
        <taxon>Fungi incertae sedis</taxon>
        <taxon>Chytridiomycota</taxon>
        <taxon>Chytridiomycota incertae sedis</taxon>
        <taxon>Monoblepharidomycetes</taxon>
        <taxon>Monoblepharidales</taxon>
        <taxon>Gonapodyaceae</taxon>
        <taxon>Gonapodya</taxon>
    </lineage>
</organism>
<evidence type="ECO:0000256" key="1">
    <source>
        <dbReference type="ARBA" id="ARBA00006335"/>
    </source>
</evidence>
<dbReference type="Proteomes" id="UP000070544">
    <property type="component" value="Unassembled WGS sequence"/>
</dbReference>
<dbReference type="OrthoDB" id="40902at2759"/>
<name>A0A139AXY1_GONPJ</name>
<dbReference type="InterPro" id="IPR038772">
    <property type="entry name" value="Sph/SMPD2-like"/>
</dbReference>
<dbReference type="STRING" id="1344416.A0A139AXY1"/>
<evidence type="ECO:0000313" key="3">
    <source>
        <dbReference type="EMBL" id="KXS21305.1"/>
    </source>
</evidence>
<dbReference type="InterPro" id="IPR036691">
    <property type="entry name" value="Endo/exonu/phosph_ase_sf"/>
</dbReference>
<dbReference type="AlphaFoldDB" id="A0A139AXY1"/>
<proteinExistence type="inferred from homology"/>
<feature type="domain" description="Endonuclease/exonuclease/phosphatase" evidence="2">
    <location>
        <begin position="39"/>
        <end position="334"/>
    </location>
</feature>
<dbReference type="Gene3D" id="3.60.10.10">
    <property type="entry name" value="Endonuclease/exonuclease/phosphatase"/>
    <property type="match status" value="1"/>
</dbReference>
<dbReference type="PANTHER" id="PTHR16320">
    <property type="entry name" value="SPHINGOMYELINASE FAMILY MEMBER"/>
    <property type="match status" value="1"/>
</dbReference>
<dbReference type="InterPro" id="IPR005135">
    <property type="entry name" value="Endo/exonuclease/phosphatase"/>
</dbReference>
<keyword evidence="4" id="KW-1185">Reference proteome</keyword>